<name>A0A2T2NCF6_CORCC</name>
<gene>
    <name evidence="2" type="ORF">BS50DRAFT_104372</name>
</gene>
<feature type="region of interest" description="Disordered" evidence="1">
    <location>
        <begin position="68"/>
        <end position="401"/>
    </location>
</feature>
<dbReference type="Proteomes" id="UP000240883">
    <property type="component" value="Unassembled WGS sequence"/>
</dbReference>
<feature type="compositionally biased region" description="Polar residues" evidence="1">
    <location>
        <begin position="97"/>
        <end position="108"/>
    </location>
</feature>
<dbReference type="PANTHER" id="PTHR43628:SF11">
    <property type="entry name" value="PROTEIN DSF2"/>
    <property type="match status" value="1"/>
</dbReference>
<feature type="compositionally biased region" description="Low complexity" evidence="1">
    <location>
        <begin position="185"/>
        <end position="199"/>
    </location>
</feature>
<feature type="compositionally biased region" description="Acidic residues" evidence="1">
    <location>
        <begin position="141"/>
        <end position="153"/>
    </location>
</feature>
<evidence type="ECO:0000256" key="1">
    <source>
        <dbReference type="SAM" id="MobiDB-lite"/>
    </source>
</evidence>
<dbReference type="InterPro" id="IPR052945">
    <property type="entry name" value="Mitotic_Regulator"/>
</dbReference>
<dbReference type="SUPFAM" id="SSF81901">
    <property type="entry name" value="HCP-like"/>
    <property type="match status" value="1"/>
</dbReference>
<reference evidence="2 3" key="1">
    <citation type="journal article" date="2018" name="Front. Microbiol.">
        <title>Genome-Wide Analysis of Corynespora cassiicola Leaf Fall Disease Putative Effectors.</title>
        <authorList>
            <person name="Lopez D."/>
            <person name="Ribeiro S."/>
            <person name="Label P."/>
            <person name="Fumanal B."/>
            <person name="Venisse J.S."/>
            <person name="Kohler A."/>
            <person name="de Oliveira R.R."/>
            <person name="Labutti K."/>
            <person name="Lipzen A."/>
            <person name="Lail K."/>
            <person name="Bauer D."/>
            <person name="Ohm R.A."/>
            <person name="Barry K.W."/>
            <person name="Spatafora J."/>
            <person name="Grigoriev I.V."/>
            <person name="Martin F.M."/>
            <person name="Pujade-Renaud V."/>
        </authorList>
    </citation>
    <scope>NUCLEOTIDE SEQUENCE [LARGE SCALE GENOMIC DNA]</scope>
    <source>
        <strain evidence="2 3">Philippines</strain>
    </source>
</reference>
<feature type="region of interest" description="Disordered" evidence="1">
    <location>
        <begin position="446"/>
        <end position="510"/>
    </location>
</feature>
<feature type="compositionally biased region" description="Basic residues" evidence="1">
    <location>
        <begin position="719"/>
        <end position="731"/>
    </location>
</feature>
<accession>A0A2T2NCF6</accession>
<dbReference type="EMBL" id="KZ678140">
    <property type="protein sequence ID" value="PSN63104.1"/>
    <property type="molecule type" value="Genomic_DNA"/>
</dbReference>
<dbReference type="AlphaFoldDB" id="A0A2T2NCF6"/>
<dbReference type="Pfam" id="PF08238">
    <property type="entry name" value="Sel1"/>
    <property type="match status" value="3"/>
</dbReference>
<feature type="compositionally biased region" description="Polar residues" evidence="1">
    <location>
        <begin position="221"/>
        <end position="240"/>
    </location>
</feature>
<dbReference type="Gene3D" id="1.25.40.10">
    <property type="entry name" value="Tetratricopeptide repeat domain"/>
    <property type="match status" value="1"/>
</dbReference>
<evidence type="ECO:0008006" key="4">
    <source>
        <dbReference type="Google" id="ProtNLM"/>
    </source>
</evidence>
<dbReference type="OrthoDB" id="2384430at2759"/>
<feature type="region of interest" description="Disordered" evidence="1">
    <location>
        <begin position="691"/>
        <end position="731"/>
    </location>
</feature>
<evidence type="ECO:0000313" key="3">
    <source>
        <dbReference type="Proteomes" id="UP000240883"/>
    </source>
</evidence>
<dbReference type="InterPro" id="IPR011990">
    <property type="entry name" value="TPR-like_helical_dom_sf"/>
</dbReference>
<dbReference type="STRING" id="1448308.A0A2T2NCF6"/>
<dbReference type="GO" id="GO:0032153">
    <property type="term" value="C:cell division site"/>
    <property type="evidence" value="ECO:0007669"/>
    <property type="project" value="TreeGrafter"/>
</dbReference>
<feature type="compositionally biased region" description="Basic and acidic residues" evidence="1">
    <location>
        <begin position="471"/>
        <end position="484"/>
    </location>
</feature>
<feature type="compositionally biased region" description="Polar residues" evidence="1">
    <location>
        <begin position="14"/>
        <end position="34"/>
    </location>
</feature>
<proteinExistence type="predicted"/>
<dbReference type="InterPro" id="IPR006597">
    <property type="entry name" value="Sel1-like"/>
</dbReference>
<dbReference type="SMART" id="SM00671">
    <property type="entry name" value="SEL1"/>
    <property type="match status" value="3"/>
</dbReference>
<organism evidence="2 3">
    <name type="scientific">Corynespora cassiicola Philippines</name>
    <dbReference type="NCBI Taxonomy" id="1448308"/>
    <lineage>
        <taxon>Eukaryota</taxon>
        <taxon>Fungi</taxon>
        <taxon>Dikarya</taxon>
        <taxon>Ascomycota</taxon>
        <taxon>Pezizomycotina</taxon>
        <taxon>Dothideomycetes</taxon>
        <taxon>Pleosporomycetidae</taxon>
        <taxon>Pleosporales</taxon>
        <taxon>Corynesporascaceae</taxon>
        <taxon>Corynespora</taxon>
    </lineage>
</organism>
<feature type="compositionally biased region" description="Low complexity" evidence="1">
    <location>
        <begin position="340"/>
        <end position="350"/>
    </location>
</feature>
<dbReference type="GO" id="GO:0010972">
    <property type="term" value="P:negative regulation of G2/M transition of mitotic cell cycle"/>
    <property type="evidence" value="ECO:0007669"/>
    <property type="project" value="TreeGrafter"/>
</dbReference>
<feature type="compositionally biased region" description="Polar residues" evidence="1">
    <location>
        <begin position="308"/>
        <end position="329"/>
    </location>
</feature>
<feature type="region of interest" description="Disordered" evidence="1">
    <location>
        <begin position="1"/>
        <end position="49"/>
    </location>
</feature>
<keyword evidence="3" id="KW-1185">Reference proteome</keyword>
<feature type="compositionally biased region" description="Basic and acidic residues" evidence="1">
    <location>
        <begin position="704"/>
        <end position="718"/>
    </location>
</feature>
<evidence type="ECO:0000313" key="2">
    <source>
        <dbReference type="EMBL" id="PSN63104.1"/>
    </source>
</evidence>
<sequence>MVNRPDRPGGLDFRSNSFDPAGNPTSNASASNLSLGDLPSPRAGEVPPALSPLDALALQGRLLAKRFEQENKNGRRMSRLAPLTIQNEFGSRPGYFSSLSNSTVNSPNEDIPDASPRNQQSPNEQVLIDRHRSYYPQFGHDDDDAEDEDEDEVQVVGTKKGLSPIGETQSIASPPRDYFDIPRTSSPEPVEPAQPVEPSIGLQEATPVTPHMPQAQDHPFLNSQRQLPQPPSLDTLSLQPHTGLVPPPPPKSPMRGMSPRRGVSPSIRSVAAEGSDVEEMSLGGSYDSLHGRNLSPSSSFSRAHSPITPFTNPSIPRSPSVSSEYSTGGSHLPRPAFNFSRPMSAASRPSADLRPSVDVPSRQASDESAMMRPSFDSQPRRKDSAESPITNYTGDAVHTPVSMASEDFRRSQEFANDPVPSYTYTKFNLPRGRKLDRKSIGIEDFLNSQIKWDQPKKGQARPPSPESPPRSFDRQRTPGRDASTERGAPSLTSSNSTIRARPKGDMSPQEHCDLGIELHEAGEFMKSTYHLRLAARAGLAEAMFWYGLACRHGWGMRENKAEALQWLRRAVDSGQLEIADDEDQSRQGQSGDLVKRKLHRAQYAVAIYELGKCYMNGWGTAQDKTAALRCYEIAGNWGDADALVEAGYCWAEGVGCKKDMKKAAKFYRMAEAKGVSMVGNSWIYKEKYMEDTSDTRSVRSGRSVKKDHSEKRTRDKSRTRTIFGRKKSSAS</sequence>
<feature type="compositionally biased region" description="Low complexity" evidence="1">
    <location>
        <begin position="295"/>
        <end position="305"/>
    </location>
</feature>
<dbReference type="PANTHER" id="PTHR43628">
    <property type="entry name" value="ACTIVATOR OF C KINASE PROTEIN 1-RELATED"/>
    <property type="match status" value="1"/>
</dbReference>
<protein>
    <recommendedName>
        <fullName evidence="4">HCP-like protein</fullName>
    </recommendedName>
</protein>